<dbReference type="InterPro" id="IPR002018">
    <property type="entry name" value="CarbesteraseB"/>
</dbReference>
<gene>
    <name evidence="5" type="ORF">J4557_23115</name>
</gene>
<evidence type="ECO:0000313" key="5">
    <source>
        <dbReference type="EMBL" id="MBO2440423.1"/>
    </source>
</evidence>
<evidence type="ECO:0000256" key="1">
    <source>
        <dbReference type="ARBA" id="ARBA00005964"/>
    </source>
</evidence>
<dbReference type="SUPFAM" id="SSF53474">
    <property type="entry name" value="alpha/beta-Hydrolases"/>
    <property type="match status" value="1"/>
</dbReference>
<dbReference type="Gene3D" id="3.40.50.1820">
    <property type="entry name" value="alpha/beta hydrolase"/>
    <property type="match status" value="2"/>
</dbReference>
<dbReference type="InterPro" id="IPR019826">
    <property type="entry name" value="Carboxylesterase_B_AS"/>
</dbReference>
<organism evidence="5 6">
    <name type="scientific">Actinomadura nitritigenes</name>
    <dbReference type="NCBI Taxonomy" id="134602"/>
    <lineage>
        <taxon>Bacteria</taxon>
        <taxon>Bacillati</taxon>
        <taxon>Actinomycetota</taxon>
        <taxon>Actinomycetes</taxon>
        <taxon>Streptosporangiales</taxon>
        <taxon>Thermomonosporaceae</taxon>
        <taxon>Actinomadura</taxon>
    </lineage>
</organism>
<comment type="caution">
    <text evidence="5">The sequence shown here is derived from an EMBL/GenBank/DDBJ whole genome shotgun (WGS) entry which is preliminary data.</text>
</comment>
<dbReference type="Pfam" id="PF00135">
    <property type="entry name" value="COesterase"/>
    <property type="match status" value="1"/>
</dbReference>
<accession>A0ABS3R445</accession>
<dbReference type="InterPro" id="IPR050309">
    <property type="entry name" value="Type-B_Carboxylest/Lipase"/>
</dbReference>
<dbReference type="EC" id="3.1.1.-" evidence="3"/>
<dbReference type="Proteomes" id="UP000666915">
    <property type="component" value="Unassembled WGS sequence"/>
</dbReference>
<dbReference type="PANTHER" id="PTHR11559">
    <property type="entry name" value="CARBOXYLESTERASE"/>
    <property type="match status" value="1"/>
</dbReference>
<comment type="similarity">
    <text evidence="1 3">Belongs to the type-B carboxylesterase/lipase family.</text>
</comment>
<evidence type="ECO:0000256" key="3">
    <source>
        <dbReference type="RuleBase" id="RU361235"/>
    </source>
</evidence>
<reference evidence="5 6" key="1">
    <citation type="submission" date="2021-03" db="EMBL/GenBank/DDBJ databases">
        <authorList>
            <person name="Kanchanasin P."/>
            <person name="Saeng-In P."/>
            <person name="Phongsopitanun W."/>
            <person name="Yuki M."/>
            <person name="Kudo T."/>
            <person name="Ohkuma M."/>
            <person name="Tanasupawat S."/>
        </authorList>
    </citation>
    <scope>NUCLEOTIDE SEQUENCE [LARGE SCALE GENOMIC DNA]</scope>
    <source>
        <strain evidence="5 6">L46</strain>
    </source>
</reference>
<dbReference type="RefSeq" id="WP_208268809.1">
    <property type="nucleotide sequence ID" value="NZ_BAAAGM010000074.1"/>
</dbReference>
<keyword evidence="2 3" id="KW-0378">Hydrolase</keyword>
<evidence type="ECO:0000256" key="2">
    <source>
        <dbReference type="ARBA" id="ARBA00022801"/>
    </source>
</evidence>
<name>A0ABS3R445_9ACTN</name>
<evidence type="ECO:0000259" key="4">
    <source>
        <dbReference type="Pfam" id="PF00135"/>
    </source>
</evidence>
<proteinExistence type="inferred from homology"/>
<dbReference type="EMBL" id="JAGEOK010000014">
    <property type="protein sequence ID" value="MBO2440423.1"/>
    <property type="molecule type" value="Genomic_DNA"/>
</dbReference>
<feature type="domain" description="Carboxylesterase type B" evidence="4">
    <location>
        <begin position="4"/>
        <end position="307"/>
    </location>
</feature>
<evidence type="ECO:0000313" key="6">
    <source>
        <dbReference type="Proteomes" id="UP000666915"/>
    </source>
</evidence>
<keyword evidence="6" id="KW-1185">Reference proteome</keyword>
<protein>
    <recommendedName>
        <fullName evidence="3">Carboxylic ester hydrolase</fullName>
        <ecNumber evidence="3">3.1.1.-</ecNumber>
    </recommendedName>
</protein>
<dbReference type="PROSITE" id="PS00122">
    <property type="entry name" value="CARBOXYLESTERASE_B_1"/>
    <property type="match status" value="1"/>
</dbReference>
<dbReference type="InterPro" id="IPR029058">
    <property type="entry name" value="AB_hydrolase_fold"/>
</dbReference>
<sequence>MTGLVHAPAGTLRGGSTGAVTAFLGIPYGCAERFAAPRPAPAWPGVRDAGRPGPACPQPPSRLERVMGPGSDLDQDEDCLSLNVWTPGGTGLPVLVWLHGGGFTSGSGAEAWYDGALLAERGRMVVVTVNHRLGALGYLYLSPGFGPANVGLLDQIAALGWVRENIAAFGGDPGRVTLAGQSAGALSALAMLGHPAGSGLFQQVVLQSTPTGVPPYGPRDAALIGRRLLDVLGLRPGEADRLRTVPVPRLLAAQGLVARRTAAPFKVTPPFQLVADGGVPADLLTGVPDGMPALIGTTRDEARAFFPGAPAEATARLFGAGALLQAGRSFAFRFDWSPPGSPFGACHCVELPFVFGGPDAWRAAPMLAGADPADLRRLTDEVQNAWIGFVHTGSPGWPPFPHVRHFARAPLP</sequence>